<feature type="non-terminal residue" evidence="3">
    <location>
        <position position="588"/>
    </location>
</feature>
<accession>A0ABD0KEL0</accession>
<feature type="compositionally biased region" description="Basic residues" evidence="1">
    <location>
        <begin position="355"/>
        <end position="374"/>
    </location>
</feature>
<dbReference type="Proteomes" id="UP001519460">
    <property type="component" value="Unassembled WGS sequence"/>
</dbReference>
<evidence type="ECO:0000313" key="4">
    <source>
        <dbReference type="Proteomes" id="UP001519460"/>
    </source>
</evidence>
<dbReference type="InterPro" id="IPR000270">
    <property type="entry name" value="PB1_dom"/>
</dbReference>
<dbReference type="AlphaFoldDB" id="A0ABD0KEL0"/>
<comment type="caution">
    <text evidence="3">The sequence shown here is derived from an EMBL/GenBank/DDBJ whole genome shotgun (WGS) entry which is preliminary data.</text>
</comment>
<protein>
    <recommendedName>
        <fullName evidence="2">PB1 domain-containing protein</fullName>
    </recommendedName>
</protein>
<evidence type="ECO:0000313" key="3">
    <source>
        <dbReference type="EMBL" id="KAK7485603.1"/>
    </source>
</evidence>
<reference evidence="3 4" key="1">
    <citation type="journal article" date="2023" name="Sci. Data">
        <title>Genome assembly of the Korean intertidal mud-creeper Batillaria attramentaria.</title>
        <authorList>
            <person name="Patra A.K."/>
            <person name="Ho P.T."/>
            <person name="Jun S."/>
            <person name="Lee S.J."/>
            <person name="Kim Y."/>
            <person name="Won Y.J."/>
        </authorList>
    </citation>
    <scope>NUCLEOTIDE SEQUENCE [LARGE SCALE GENOMIC DNA]</scope>
    <source>
        <strain evidence="3">Wonlab-2016</strain>
    </source>
</reference>
<dbReference type="PROSITE" id="PS51745">
    <property type="entry name" value="PB1"/>
    <property type="match status" value="1"/>
</dbReference>
<evidence type="ECO:0000259" key="2">
    <source>
        <dbReference type="PROSITE" id="PS51745"/>
    </source>
</evidence>
<feature type="region of interest" description="Disordered" evidence="1">
    <location>
        <begin position="355"/>
        <end position="387"/>
    </location>
</feature>
<name>A0ABD0KEL0_9CAEN</name>
<proteinExistence type="predicted"/>
<keyword evidence="4" id="KW-1185">Reference proteome</keyword>
<organism evidence="3 4">
    <name type="scientific">Batillaria attramentaria</name>
    <dbReference type="NCBI Taxonomy" id="370345"/>
    <lineage>
        <taxon>Eukaryota</taxon>
        <taxon>Metazoa</taxon>
        <taxon>Spiralia</taxon>
        <taxon>Lophotrochozoa</taxon>
        <taxon>Mollusca</taxon>
        <taxon>Gastropoda</taxon>
        <taxon>Caenogastropoda</taxon>
        <taxon>Sorbeoconcha</taxon>
        <taxon>Cerithioidea</taxon>
        <taxon>Batillariidae</taxon>
        <taxon>Batillaria</taxon>
    </lineage>
</organism>
<dbReference type="SUPFAM" id="SSF54277">
    <property type="entry name" value="CAD &amp; PB1 domains"/>
    <property type="match status" value="1"/>
</dbReference>
<sequence>MATRSSLTVKAFLQREGVPEAEPEIRRFPVETYGPGTDLYRALVDKTVTVFPTLRPGSFCLHWKDDDDDLIQFSSLEELQHALDQSSDGVLKLYIFATDGVEEEADDAACTERETEDGTNRRVTFEVPLHAAGHPDPHHHPGHWGGPWMGRGMHWTGMGRMMGPMKKKWMKKMMKEEKRKNKQEKGKNKEFQALVRQVPEPFRRWVRVYVRTWFLVGRKEALTMTPAENEEAVPEGAPPNFRQWLSDFLSRYSEKRLSGTTQGIDVEEMEVWEMGDESGEEVEGGDLLPPPEGLPPVYYEWICRFLPRFVENNRARLVQKGFELSDEAPQCPVMQDGPFHGHGFHGHGPHGYRHWKHHGHGHGKHGCKRGKHGGHSSSDSEDNGCPHAQLWKKIPKEFRMYVRKMVKQQHKNKGGKPNEELVAPPGVTPEVNQFLQQFVQDWHAKLAEKRPRAVAMEMMAAEETTLPEGLEREHFQWLCRFMARWHRRHAGKCDVMGNWSSGDTSDDTSGDEGTDTQDADCAMYGGFGGWPRCRGNKHRFHAAMMGMIGCPGRRGCGKGQGHAAEAAKRRKSQDGAASGASNATDSDM</sequence>
<feature type="compositionally biased region" description="Acidic residues" evidence="1">
    <location>
        <begin position="504"/>
        <end position="515"/>
    </location>
</feature>
<feature type="region of interest" description="Disordered" evidence="1">
    <location>
        <begin position="555"/>
        <end position="588"/>
    </location>
</feature>
<feature type="domain" description="PB1" evidence="2">
    <location>
        <begin position="6"/>
        <end position="98"/>
    </location>
</feature>
<dbReference type="Gene3D" id="3.10.20.90">
    <property type="entry name" value="Phosphatidylinositol 3-kinase Catalytic Subunit, Chain A, domain 1"/>
    <property type="match status" value="1"/>
</dbReference>
<dbReference type="InterPro" id="IPR053793">
    <property type="entry name" value="PB1-like"/>
</dbReference>
<feature type="region of interest" description="Disordered" evidence="1">
    <location>
        <begin position="494"/>
        <end position="515"/>
    </location>
</feature>
<dbReference type="EMBL" id="JACVVK020000192">
    <property type="protein sequence ID" value="KAK7485603.1"/>
    <property type="molecule type" value="Genomic_DNA"/>
</dbReference>
<gene>
    <name evidence="3" type="ORF">BaRGS_00023178</name>
</gene>
<dbReference type="FunFam" id="3.10.20.90:FF:000320">
    <property type="entry name" value="Predicted protein"/>
    <property type="match status" value="1"/>
</dbReference>
<dbReference type="Pfam" id="PF00564">
    <property type="entry name" value="PB1"/>
    <property type="match status" value="1"/>
</dbReference>
<feature type="compositionally biased region" description="Polar residues" evidence="1">
    <location>
        <begin position="579"/>
        <end position="588"/>
    </location>
</feature>
<evidence type="ECO:0000256" key="1">
    <source>
        <dbReference type="SAM" id="MobiDB-lite"/>
    </source>
</evidence>